<dbReference type="EMBL" id="CAJNIZ010047095">
    <property type="protein sequence ID" value="CAE7762216.1"/>
    <property type="molecule type" value="Genomic_DNA"/>
</dbReference>
<evidence type="ECO:0000313" key="4">
    <source>
        <dbReference type="Proteomes" id="UP000649617"/>
    </source>
</evidence>
<name>A0A812Y1J4_SYMPI</name>
<evidence type="ECO:0000256" key="1">
    <source>
        <dbReference type="SAM" id="Coils"/>
    </source>
</evidence>
<accession>A0A812Y1J4</accession>
<keyword evidence="1" id="KW-0175">Coiled coil</keyword>
<evidence type="ECO:0000313" key="3">
    <source>
        <dbReference type="EMBL" id="CAE7762216.1"/>
    </source>
</evidence>
<dbReference type="AlphaFoldDB" id="A0A812Y1J4"/>
<proteinExistence type="predicted"/>
<dbReference type="OrthoDB" id="446020at2759"/>
<evidence type="ECO:0000256" key="2">
    <source>
        <dbReference type="SAM" id="MobiDB-lite"/>
    </source>
</evidence>
<gene>
    <name evidence="3" type="primary">EFTUD2</name>
    <name evidence="3" type="ORF">SPIL2461_LOCUS22261</name>
</gene>
<organism evidence="3 4">
    <name type="scientific">Symbiodinium pilosum</name>
    <name type="common">Dinoflagellate</name>
    <dbReference type="NCBI Taxonomy" id="2952"/>
    <lineage>
        <taxon>Eukaryota</taxon>
        <taxon>Sar</taxon>
        <taxon>Alveolata</taxon>
        <taxon>Dinophyceae</taxon>
        <taxon>Suessiales</taxon>
        <taxon>Symbiodiniaceae</taxon>
        <taxon>Symbiodinium</taxon>
    </lineage>
</organism>
<feature type="region of interest" description="Disordered" evidence="2">
    <location>
        <begin position="1"/>
        <end position="20"/>
    </location>
</feature>
<sequence>MRQESNETIHMADNTRPSFQSRLRARLAELEVQAMKKGARPDADLLERLHAEEQQLSSQTRTERVSEQRAFEEMESQRAEMLSLKAECTAAVVPEEPAKEVERALRSTLPSDHSALQTQRLDDLLAALEREKGQVADELGDDSAALQVHRDTEELTKQLHVLEEATWRRSEQFQAVRRQLQEAGEAVAEIDDLHAQAAALEKENQILSRQQADWRRSQNLMLRLVEDSKPGTCALAGQAEVHKEPGHCMAAQPSSESLLKEVQQANMAMRQRIQELQDEKADLVRSHQGLEGFIRSRMTTIEAKLAGNPVSPYPPSP</sequence>
<keyword evidence="4" id="KW-1185">Reference proteome</keyword>
<comment type="caution">
    <text evidence="3">The sequence shown here is derived from an EMBL/GenBank/DDBJ whole genome shotgun (WGS) entry which is preliminary data.</text>
</comment>
<protein>
    <submittedName>
        <fullName evidence="3">EFTUD2 protein</fullName>
    </submittedName>
</protein>
<dbReference type="Proteomes" id="UP000649617">
    <property type="component" value="Unassembled WGS sequence"/>
</dbReference>
<feature type="coiled-coil region" evidence="1">
    <location>
        <begin position="259"/>
        <end position="286"/>
    </location>
</feature>
<reference evidence="3" key="1">
    <citation type="submission" date="2021-02" db="EMBL/GenBank/DDBJ databases">
        <authorList>
            <person name="Dougan E. K."/>
            <person name="Rhodes N."/>
            <person name="Thang M."/>
            <person name="Chan C."/>
        </authorList>
    </citation>
    <scope>NUCLEOTIDE SEQUENCE</scope>
</reference>
<feature type="coiled-coil region" evidence="1">
    <location>
        <begin position="183"/>
        <end position="217"/>
    </location>
</feature>